<keyword evidence="2" id="KW-0547">Nucleotide-binding</keyword>
<dbReference type="SUPFAM" id="SSF52374">
    <property type="entry name" value="Nucleotidylyl transferase"/>
    <property type="match status" value="1"/>
</dbReference>
<dbReference type="AlphaFoldDB" id="A0A819SJN0"/>
<evidence type="ECO:0000256" key="5">
    <source>
        <dbReference type="ARBA" id="ARBA00023146"/>
    </source>
</evidence>
<keyword evidence="1" id="KW-0436">Ligase</keyword>
<feature type="compositionally biased region" description="Polar residues" evidence="6">
    <location>
        <begin position="15"/>
        <end position="26"/>
    </location>
</feature>
<dbReference type="EMBL" id="CAJOBG010003395">
    <property type="protein sequence ID" value="CAF4060626.1"/>
    <property type="molecule type" value="Genomic_DNA"/>
</dbReference>
<accession>A0A819SJN0</accession>
<organism evidence="8 9">
    <name type="scientific">Rotaria magnacalcarata</name>
    <dbReference type="NCBI Taxonomy" id="392030"/>
    <lineage>
        <taxon>Eukaryota</taxon>
        <taxon>Metazoa</taxon>
        <taxon>Spiralia</taxon>
        <taxon>Gnathifera</taxon>
        <taxon>Rotifera</taxon>
        <taxon>Eurotatoria</taxon>
        <taxon>Bdelloidea</taxon>
        <taxon>Philodinida</taxon>
        <taxon>Philodinidae</taxon>
        <taxon>Rotaria</taxon>
    </lineage>
</organism>
<name>A0A819SJN0_9BILA</name>
<keyword evidence="5" id="KW-0030">Aminoacyl-tRNA synthetase</keyword>
<dbReference type="GO" id="GO:0004822">
    <property type="term" value="F:isoleucine-tRNA ligase activity"/>
    <property type="evidence" value="ECO:0007669"/>
    <property type="project" value="InterPro"/>
</dbReference>
<dbReference type="InterPro" id="IPR023586">
    <property type="entry name" value="Ile-tRNA-ligase_type2"/>
</dbReference>
<feature type="region of interest" description="Disordered" evidence="6">
    <location>
        <begin position="1"/>
        <end position="26"/>
    </location>
</feature>
<gene>
    <name evidence="8" type="ORF">OVN521_LOCUS18579</name>
</gene>
<evidence type="ECO:0000313" key="9">
    <source>
        <dbReference type="Proteomes" id="UP000663866"/>
    </source>
</evidence>
<feature type="domain" description="Aminoacyl-tRNA synthetase class Ia" evidence="7">
    <location>
        <begin position="75"/>
        <end position="121"/>
    </location>
</feature>
<dbReference type="Gene3D" id="3.40.50.620">
    <property type="entry name" value="HUPs"/>
    <property type="match status" value="1"/>
</dbReference>
<evidence type="ECO:0000313" key="8">
    <source>
        <dbReference type="EMBL" id="CAF4060626.1"/>
    </source>
</evidence>
<evidence type="ECO:0000256" key="2">
    <source>
        <dbReference type="ARBA" id="ARBA00022741"/>
    </source>
</evidence>
<dbReference type="GO" id="GO:0006428">
    <property type="term" value="P:isoleucyl-tRNA aminoacylation"/>
    <property type="evidence" value="ECO:0007669"/>
    <property type="project" value="TreeGrafter"/>
</dbReference>
<dbReference type="InterPro" id="IPR014729">
    <property type="entry name" value="Rossmann-like_a/b/a_fold"/>
</dbReference>
<dbReference type="PANTHER" id="PTHR42780:SF1">
    <property type="entry name" value="ISOLEUCINE--TRNA LIGASE, CYTOPLASMIC"/>
    <property type="match status" value="1"/>
</dbReference>
<evidence type="ECO:0000256" key="6">
    <source>
        <dbReference type="SAM" id="MobiDB-lite"/>
    </source>
</evidence>
<keyword evidence="9" id="KW-1185">Reference proteome</keyword>
<protein>
    <recommendedName>
        <fullName evidence="7">Aminoacyl-tRNA synthetase class Ia domain-containing protein</fullName>
    </recommendedName>
</protein>
<dbReference type="PANTHER" id="PTHR42780">
    <property type="entry name" value="SOLEUCYL-TRNA SYNTHETASE"/>
    <property type="match status" value="1"/>
</dbReference>
<dbReference type="Proteomes" id="UP000663866">
    <property type="component" value="Unassembled WGS sequence"/>
</dbReference>
<evidence type="ECO:0000256" key="3">
    <source>
        <dbReference type="ARBA" id="ARBA00022840"/>
    </source>
</evidence>
<comment type="caution">
    <text evidence="8">The sequence shown here is derived from an EMBL/GenBank/DDBJ whole genome shotgun (WGS) entry which is preliminary data.</text>
</comment>
<dbReference type="Pfam" id="PF00133">
    <property type="entry name" value="tRNA-synt_1"/>
    <property type="match status" value="1"/>
</dbReference>
<keyword evidence="3" id="KW-0067">ATP-binding</keyword>
<reference evidence="8" key="1">
    <citation type="submission" date="2021-02" db="EMBL/GenBank/DDBJ databases">
        <authorList>
            <person name="Nowell W R."/>
        </authorList>
    </citation>
    <scope>NUCLEOTIDE SEQUENCE</scope>
</reference>
<sequence length="128" mass="14422">MSNSGFSPPLPPATTPNTIPSPSIVSTDDLDFNNDKELFDAYQHCLNGNQYVNIKKTYEEYEAGLTVMLRIAPIKYTFDGGPSFATGLPHYGHVLAGTIKDATTRWAYQIEHHLERRFGWNKIILQFS</sequence>
<evidence type="ECO:0000256" key="4">
    <source>
        <dbReference type="ARBA" id="ARBA00022917"/>
    </source>
</evidence>
<proteinExistence type="predicted"/>
<evidence type="ECO:0000259" key="7">
    <source>
        <dbReference type="Pfam" id="PF00133"/>
    </source>
</evidence>
<keyword evidence="4" id="KW-0648">Protein biosynthesis</keyword>
<evidence type="ECO:0000256" key="1">
    <source>
        <dbReference type="ARBA" id="ARBA00022598"/>
    </source>
</evidence>
<dbReference type="InterPro" id="IPR002300">
    <property type="entry name" value="aa-tRNA-synth_Ia"/>
</dbReference>
<dbReference type="GO" id="GO:0005524">
    <property type="term" value="F:ATP binding"/>
    <property type="evidence" value="ECO:0007669"/>
    <property type="project" value="UniProtKB-KW"/>
</dbReference>